<reference evidence="3 4" key="1">
    <citation type="journal article" date="2024" name="BMC Genomics">
        <title>Genome assembly of redclaw crayfish (Cherax quadricarinatus) provides insights into its immune adaptation and hypoxia tolerance.</title>
        <authorList>
            <person name="Liu Z."/>
            <person name="Zheng J."/>
            <person name="Li H."/>
            <person name="Fang K."/>
            <person name="Wang S."/>
            <person name="He J."/>
            <person name="Zhou D."/>
            <person name="Weng S."/>
            <person name="Chi M."/>
            <person name="Gu Z."/>
            <person name="He J."/>
            <person name="Li F."/>
            <person name="Wang M."/>
        </authorList>
    </citation>
    <scope>NUCLEOTIDE SEQUENCE [LARGE SCALE GENOMIC DNA]</scope>
    <source>
        <strain evidence="3">ZL_2023a</strain>
    </source>
</reference>
<evidence type="ECO:0000256" key="2">
    <source>
        <dbReference type="SAM" id="SignalP"/>
    </source>
</evidence>
<sequence>MRGPTMCWRVVLKLVLVVEGTKSVVVSEVNVNNGSQWATQPLTGTAMMSALPSSQLMEVAHYGIKERHLPSEAPRHPHRPVERNRKPIPRGSVAINTYYNPTTGLARHPHSPGVDSPRAYPGAPEGSAGTVSVWMDSLPSGKDGKPGTSVRSLDPLEYLVEDEDEAEPGTLQAALHTLWTQRYDAYNTLEETKSAVAAVHHAWDTLQNHHPHSNAHHIDTHSTHNYKPASSTKVFGHRHSFAGSDVGTADVSAAIKFANYGPGKISDGHIQHSMVFGAHHAFPTVGGQGFISGMPLQPEKNQNSIGMNVRVHPAAARPEGRIRSTGAIYPTGISDIASKLPYQKLPTLKQPPRDLQTRLQMVKRRLSAGPAGISSSMGHNTLPTTNLIAHNL</sequence>
<dbReference type="AlphaFoldDB" id="A0AAW0Y1Y2"/>
<keyword evidence="4" id="KW-1185">Reference proteome</keyword>
<evidence type="ECO:0000313" key="3">
    <source>
        <dbReference type="EMBL" id="KAK8750821.1"/>
    </source>
</evidence>
<gene>
    <name evidence="3" type="ORF">OTU49_015015</name>
</gene>
<feature type="non-terminal residue" evidence="3">
    <location>
        <position position="392"/>
    </location>
</feature>
<dbReference type="EMBL" id="JARKIK010000007">
    <property type="protein sequence ID" value="KAK8750821.1"/>
    <property type="molecule type" value="Genomic_DNA"/>
</dbReference>
<feature type="region of interest" description="Disordered" evidence="1">
    <location>
        <begin position="68"/>
        <end position="151"/>
    </location>
</feature>
<feature type="chain" id="PRO_5043508605" evidence="2">
    <location>
        <begin position="24"/>
        <end position="392"/>
    </location>
</feature>
<feature type="compositionally biased region" description="Basic and acidic residues" evidence="1">
    <location>
        <begin position="68"/>
        <end position="85"/>
    </location>
</feature>
<organism evidence="3 4">
    <name type="scientific">Cherax quadricarinatus</name>
    <name type="common">Australian red claw crayfish</name>
    <dbReference type="NCBI Taxonomy" id="27406"/>
    <lineage>
        <taxon>Eukaryota</taxon>
        <taxon>Metazoa</taxon>
        <taxon>Ecdysozoa</taxon>
        <taxon>Arthropoda</taxon>
        <taxon>Crustacea</taxon>
        <taxon>Multicrustacea</taxon>
        <taxon>Malacostraca</taxon>
        <taxon>Eumalacostraca</taxon>
        <taxon>Eucarida</taxon>
        <taxon>Decapoda</taxon>
        <taxon>Pleocyemata</taxon>
        <taxon>Astacidea</taxon>
        <taxon>Parastacoidea</taxon>
        <taxon>Parastacidae</taxon>
        <taxon>Cherax</taxon>
    </lineage>
</organism>
<feature type="signal peptide" evidence="2">
    <location>
        <begin position="1"/>
        <end position="23"/>
    </location>
</feature>
<name>A0AAW0Y1Y2_CHEQU</name>
<accession>A0AAW0Y1Y2</accession>
<dbReference type="Proteomes" id="UP001445076">
    <property type="component" value="Unassembled WGS sequence"/>
</dbReference>
<keyword evidence="2" id="KW-0732">Signal</keyword>
<evidence type="ECO:0000313" key="4">
    <source>
        <dbReference type="Proteomes" id="UP001445076"/>
    </source>
</evidence>
<evidence type="ECO:0000256" key="1">
    <source>
        <dbReference type="SAM" id="MobiDB-lite"/>
    </source>
</evidence>
<comment type="caution">
    <text evidence="3">The sequence shown here is derived from an EMBL/GenBank/DDBJ whole genome shotgun (WGS) entry which is preliminary data.</text>
</comment>
<protein>
    <submittedName>
        <fullName evidence="3">Uncharacterized protein</fullName>
    </submittedName>
</protein>
<feature type="compositionally biased region" description="Polar residues" evidence="1">
    <location>
        <begin position="94"/>
        <end position="103"/>
    </location>
</feature>
<proteinExistence type="predicted"/>